<keyword evidence="1" id="KW-0378">Hydrolase</keyword>
<dbReference type="GO" id="GO:0008781">
    <property type="term" value="F:N-acylneuraminate cytidylyltransferase activity"/>
    <property type="evidence" value="ECO:0007669"/>
    <property type="project" value="TreeGrafter"/>
</dbReference>
<dbReference type="GO" id="GO:0016787">
    <property type="term" value="F:hydrolase activity"/>
    <property type="evidence" value="ECO:0007669"/>
    <property type="project" value="UniProtKB-KW"/>
</dbReference>
<dbReference type="InterPro" id="IPR036412">
    <property type="entry name" value="HAD-like_sf"/>
</dbReference>
<dbReference type="Pfam" id="PF08282">
    <property type="entry name" value="Hydrolase_3"/>
    <property type="match status" value="1"/>
</dbReference>
<proteinExistence type="predicted"/>
<dbReference type="PANTHER" id="PTHR21485:SF3">
    <property type="entry name" value="N-ACYLNEURAMINATE CYTIDYLYLTRANSFERASE"/>
    <property type="match status" value="1"/>
</dbReference>
<dbReference type="EC" id="3.1.3.-" evidence="1"/>
<comment type="caution">
    <text evidence="1">The sequence shown here is derived from an EMBL/GenBank/DDBJ whole genome shotgun (WGS) entry which is preliminary data.</text>
</comment>
<dbReference type="eggNOG" id="COG1778">
    <property type="taxonomic scope" value="Bacteria"/>
</dbReference>
<dbReference type="EMBL" id="ACFY01000153">
    <property type="protein sequence ID" value="EEG92490.1"/>
    <property type="molecule type" value="Genomic_DNA"/>
</dbReference>
<protein>
    <submittedName>
        <fullName evidence="1">3-deoxy-D-manno-octulosonate 8-phosphate phosphatase, YrbI family</fullName>
        <ecNumber evidence="1">3.1.3.-</ecNumber>
    </submittedName>
</protein>
<evidence type="ECO:0000313" key="2">
    <source>
        <dbReference type="Proteomes" id="UP000003561"/>
    </source>
</evidence>
<accession>C0FY04</accession>
<reference evidence="1 2" key="1">
    <citation type="submission" date="2009-02" db="EMBL/GenBank/DDBJ databases">
        <authorList>
            <person name="Fulton L."/>
            <person name="Clifton S."/>
            <person name="Fulton B."/>
            <person name="Xu J."/>
            <person name="Minx P."/>
            <person name="Pepin K.H."/>
            <person name="Johnson M."/>
            <person name="Bhonagiri V."/>
            <person name="Nash W.E."/>
            <person name="Mardis E.R."/>
            <person name="Wilson R.K."/>
        </authorList>
    </citation>
    <scope>NUCLEOTIDE SEQUENCE [LARGE SCALE GENOMIC DNA]</scope>
    <source>
        <strain evidence="1 2">DSM 16841</strain>
    </source>
</reference>
<dbReference type="InterPro" id="IPR050793">
    <property type="entry name" value="CMP-NeuNAc_synthase"/>
</dbReference>
<gene>
    <name evidence="1" type="ORF">ROSEINA2194_03643</name>
</gene>
<name>C0FY04_9FIRM</name>
<reference evidence="1 2" key="2">
    <citation type="submission" date="2009-03" db="EMBL/GenBank/DDBJ databases">
        <title>Draft genome sequence of Roseburia inulinivorans (DSM 16841).</title>
        <authorList>
            <person name="Sudarsanam P."/>
            <person name="Ley R."/>
            <person name="Guruge J."/>
            <person name="Turnbaugh P.J."/>
            <person name="Mahowald M."/>
            <person name="Liep D."/>
            <person name="Gordon J."/>
        </authorList>
    </citation>
    <scope>NUCLEOTIDE SEQUENCE [LARGE SCALE GENOMIC DNA]</scope>
    <source>
        <strain evidence="1 2">DSM 16841</strain>
    </source>
</reference>
<dbReference type="SUPFAM" id="SSF56784">
    <property type="entry name" value="HAD-like"/>
    <property type="match status" value="1"/>
</dbReference>
<dbReference type="AlphaFoldDB" id="C0FY04"/>
<dbReference type="Proteomes" id="UP000003561">
    <property type="component" value="Unassembled WGS sequence"/>
</dbReference>
<dbReference type="InterPro" id="IPR023214">
    <property type="entry name" value="HAD_sf"/>
</dbReference>
<dbReference type="Gene3D" id="3.40.50.1000">
    <property type="entry name" value="HAD superfamily/HAD-like"/>
    <property type="match status" value="1"/>
</dbReference>
<organism evidence="1 2">
    <name type="scientific">Roseburia inulinivorans DSM 16841</name>
    <dbReference type="NCBI Taxonomy" id="622312"/>
    <lineage>
        <taxon>Bacteria</taxon>
        <taxon>Bacillati</taxon>
        <taxon>Bacillota</taxon>
        <taxon>Clostridia</taxon>
        <taxon>Lachnospirales</taxon>
        <taxon>Lachnospiraceae</taxon>
        <taxon>Roseburia</taxon>
    </lineage>
</organism>
<evidence type="ECO:0000313" key="1">
    <source>
        <dbReference type="EMBL" id="EEG92490.1"/>
    </source>
</evidence>
<dbReference type="PANTHER" id="PTHR21485">
    <property type="entry name" value="HAD SUPERFAMILY MEMBERS CMAS AND KDSC"/>
    <property type="match status" value="1"/>
</dbReference>
<sequence length="125" mass="14147">MGVQIMVLTGRKCMSTERRMQELHVEYLFQNIKDKASFIKKFTAEKKINLNCIAYIGDDLNDLQAMNMVGYVACPANSCKEIKQIANYISDVNGGNGAVRDIIEHLLEEEGIWEDIVKKIYISGV</sequence>